<name>A0A085JKA1_9GAMM</name>
<accession>A0A085JKA1</accession>
<dbReference type="EMBL" id="JMPR01000019">
    <property type="protein sequence ID" value="KFD20897.1"/>
    <property type="molecule type" value="Genomic_DNA"/>
</dbReference>
<keyword evidence="2" id="KW-0732">Signal</keyword>
<feature type="signal peptide" evidence="2">
    <location>
        <begin position="1"/>
        <end position="26"/>
    </location>
</feature>
<feature type="chain" id="PRO_5001793675" evidence="2">
    <location>
        <begin position="27"/>
        <end position="147"/>
    </location>
</feature>
<evidence type="ECO:0000256" key="2">
    <source>
        <dbReference type="SAM" id="SignalP"/>
    </source>
</evidence>
<gene>
    <name evidence="3" type="ORF">GTPT_1090</name>
</gene>
<proteinExistence type="predicted"/>
<organism evidence="3 4">
    <name type="scientific">Tatumella ptyseos ATCC 33301</name>
    <dbReference type="NCBI Taxonomy" id="1005995"/>
    <lineage>
        <taxon>Bacteria</taxon>
        <taxon>Pseudomonadati</taxon>
        <taxon>Pseudomonadota</taxon>
        <taxon>Gammaproteobacteria</taxon>
        <taxon>Enterobacterales</taxon>
        <taxon>Erwiniaceae</taxon>
        <taxon>Tatumella</taxon>
    </lineage>
</organism>
<comment type="caution">
    <text evidence="3">The sequence shown here is derived from an EMBL/GenBank/DDBJ whole genome shotgun (WGS) entry which is preliminary data.</text>
</comment>
<evidence type="ECO:0000256" key="1">
    <source>
        <dbReference type="SAM" id="MobiDB-lite"/>
    </source>
</evidence>
<dbReference type="InterPro" id="IPR024572">
    <property type="entry name" value="RcnB"/>
</dbReference>
<evidence type="ECO:0000313" key="3">
    <source>
        <dbReference type="EMBL" id="KFD20897.1"/>
    </source>
</evidence>
<dbReference type="Pfam" id="PF11776">
    <property type="entry name" value="RcnB"/>
    <property type="match status" value="1"/>
</dbReference>
<dbReference type="Gene3D" id="3.10.450.160">
    <property type="entry name" value="inner membrane protein cigr"/>
    <property type="match status" value="1"/>
</dbReference>
<reference evidence="3 4" key="1">
    <citation type="submission" date="2014-05" db="EMBL/GenBank/DDBJ databases">
        <title>ATOL: Assembling a taxonomically balanced genome-scale reconstruction of the evolutionary history of the Enterobacteriaceae.</title>
        <authorList>
            <person name="Plunkett G.III."/>
            <person name="Neeno-Eckwall E.C."/>
            <person name="Glasner J.D."/>
            <person name="Perna N.T."/>
        </authorList>
    </citation>
    <scope>NUCLEOTIDE SEQUENCE [LARGE SCALE GENOMIC DNA]</scope>
    <source>
        <strain evidence="3 4">ATCC 33301</strain>
    </source>
</reference>
<dbReference type="AlphaFoldDB" id="A0A085JKA1"/>
<protein>
    <submittedName>
        <fullName evidence="3">YohN family protein</fullName>
    </submittedName>
</protein>
<sequence length="147" mass="15512">MRKPFVLASSVMLMSVSLLGVSQVNAEDAPVTPVTSAPAATATQAPAASQSPAEAPAASAPATAPSDTSKDPLDRDTVFGDFHHYAIGDVVPPLYRSATYNIAKWQLRKLPAPVAGSHWTYMGGDYVLITDAEGKILRIISGDIIYR</sequence>
<feature type="region of interest" description="Disordered" evidence="1">
    <location>
        <begin position="29"/>
        <end position="75"/>
    </location>
</feature>
<dbReference type="Proteomes" id="UP000028602">
    <property type="component" value="Unassembled WGS sequence"/>
</dbReference>
<evidence type="ECO:0000313" key="4">
    <source>
        <dbReference type="Proteomes" id="UP000028602"/>
    </source>
</evidence>
<dbReference type="eggNOG" id="COG5455">
    <property type="taxonomic scope" value="Bacteria"/>
</dbReference>
<keyword evidence="4" id="KW-1185">Reference proteome</keyword>
<feature type="compositionally biased region" description="Low complexity" evidence="1">
    <location>
        <begin position="29"/>
        <end position="66"/>
    </location>
</feature>